<keyword evidence="2" id="KW-0472">Membrane</keyword>
<keyword evidence="2" id="KW-1133">Transmembrane helix</keyword>
<gene>
    <name evidence="3" type="ORF">RHOBADRAFT_42131</name>
</gene>
<dbReference type="Proteomes" id="UP000053890">
    <property type="component" value="Unassembled WGS sequence"/>
</dbReference>
<dbReference type="OMA" id="WSARSHS"/>
<name>A0A194S861_RHOGW</name>
<evidence type="ECO:0000256" key="2">
    <source>
        <dbReference type="SAM" id="Phobius"/>
    </source>
</evidence>
<dbReference type="GeneID" id="28974458"/>
<keyword evidence="2" id="KW-0812">Transmembrane</keyword>
<feature type="compositionally biased region" description="Polar residues" evidence="1">
    <location>
        <begin position="323"/>
        <end position="339"/>
    </location>
</feature>
<dbReference type="AlphaFoldDB" id="A0A194S861"/>
<feature type="compositionally biased region" description="Low complexity" evidence="1">
    <location>
        <begin position="428"/>
        <end position="439"/>
    </location>
</feature>
<feature type="compositionally biased region" description="Basic residues" evidence="1">
    <location>
        <begin position="309"/>
        <end position="321"/>
    </location>
</feature>
<evidence type="ECO:0000313" key="3">
    <source>
        <dbReference type="EMBL" id="KPV76918.1"/>
    </source>
</evidence>
<feature type="compositionally biased region" description="Acidic residues" evidence="1">
    <location>
        <begin position="377"/>
        <end position="400"/>
    </location>
</feature>
<feature type="region of interest" description="Disordered" evidence="1">
    <location>
        <begin position="108"/>
        <end position="150"/>
    </location>
</feature>
<feature type="compositionally biased region" description="Low complexity" evidence="1">
    <location>
        <begin position="122"/>
        <end position="137"/>
    </location>
</feature>
<sequence>MLDPAALAKDPLTTRRSLNLVQLVALFALAGAIAVVVFLLTNLVVFPPRRTLTPTEVNTILNRRENGGTGVFARKWRRRLLPARQFGDEDVLADADIDARDALDNAQKWRMRSTSPPPGLRSCLKSALAAPSPSTSSGDEPLAPARPAKHVRIAEPSLVGDLEALRERWASPDMQGEQGHGGIGGYRSTRDFVVARGKGAAASPAAKPVPAAATAGAAVDVLLPGKAIPATTADEDESAFEIDEDDAEPLARRLQRHHPHLSAHTSRTSSNSPSPLGRRRRALSPASLHPSSSSTARSSSPAFVVGHHSTTHKASPSRRRALSPNTAASSPWSARSHSVSPGADRAAPRWVRTKGGKLASPAPVRWAVSVEAGSGSDVEDEEDEGEIELEDAATDLEDDDDKRPSPPRGISTQLAGIAAVAAVVPPLPPSASLRLVSPPGSASPALSILSGGESPQESPTPSPARLPALSLTPSSPPAPVAQPLVPAPATSAAVSPSPSPSVDTPSSTSTSSTALSSASSSSPSPSIGAERRLSLRVEQALRDQQGKRRPSRELELQVGAGAGRSSALTV</sequence>
<dbReference type="EMBL" id="KQ474075">
    <property type="protein sequence ID" value="KPV76918.1"/>
    <property type="molecule type" value="Genomic_DNA"/>
</dbReference>
<feature type="transmembrane region" description="Helical" evidence="2">
    <location>
        <begin position="20"/>
        <end position="45"/>
    </location>
</feature>
<dbReference type="RefSeq" id="XP_018272967.1">
    <property type="nucleotide sequence ID" value="XM_018414010.1"/>
</dbReference>
<evidence type="ECO:0000256" key="1">
    <source>
        <dbReference type="SAM" id="MobiDB-lite"/>
    </source>
</evidence>
<feature type="compositionally biased region" description="Polar residues" evidence="1">
    <location>
        <begin position="263"/>
        <end position="274"/>
    </location>
</feature>
<accession>A0A194S861</accession>
<feature type="region of interest" description="Disordered" evidence="1">
    <location>
        <begin position="258"/>
        <end position="349"/>
    </location>
</feature>
<keyword evidence="4" id="KW-1185">Reference proteome</keyword>
<feature type="region of interest" description="Disordered" evidence="1">
    <location>
        <begin position="372"/>
        <end position="411"/>
    </location>
</feature>
<feature type="compositionally biased region" description="Low complexity" evidence="1">
    <location>
        <begin position="283"/>
        <end position="302"/>
    </location>
</feature>
<proteinExistence type="predicted"/>
<feature type="compositionally biased region" description="Basic and acidic residues" evidence="1">
    <location>
        <begin position="529"/>
        <end position="555"/>
    </location>
</feature>
<protein>
    <submittedName>
        <fullName evidence="3">Uncharacterized protein</fullName>
    </submittedName>
</protein>
<feature type="compositionally biased region" description="Low complexity" evidence="1">
    <location>
        <begin position="481"/>
        <end position="526"/>
    </location>
</feature>
<evidence type="ECO:0000313" key="4">
    <source>
        <dbReference type="Proteomes" id="UP000053890"/>
    </source>
</evidence>
<organism evidence="3 4">
    <name type="scientific">Rhodotorula graminis (strain WP1)</name>
    <dbReference type="NCBI Taxonomy" id="578459"/>
    <lineage>
        <taxon>Eukaryota</taxon>
        <taxon>Fungi</taxon>
        <taxon>Dikarya</taxon>
        <taxon>Basidiomycota</taxon>
        <taxon>Pucciniomycotina</taxon>
        <taxon>Microbotryomycetes</taxon>
        <taxon>Sporidiobolales</taxon>
        <taxon>Sporidiobolaceae</taxon>
        <taxon>Rhodotorula</taxon>
    </lineage>
</organism>
<reference evidence="3 4" key="1">
    <citation type="journal article" date="2015" name="Front. Microbiol.">
        <title>Genome sequence of the plant growth promoting endophytic yeast Rhodotorula graminis WP1.</title>
        <authorList>
            <person name="Firrincieli A."/>
            <person name="Otillar R."/>
            <person name="Salamov A."/>
            <person name="Schmutz J."/>
            <person name="Khan Z."/>
            <person name="Redman R.S."/>
            <person name="Fleck N.D."/>
            <person name="Lindquist E."/>
            <person name="Grigoriev I.V."/>
            <person name="Doty S.L."/>
        </authorList>
    </citation>
    <scope>NUCLEOTIDE SEQUENCE [LARGE SCALE GENOMIC DNA]</scope>
    <source>
        <strain evidence="3 4">WP1</strain>
    </source>
</reference>
<feature type="region of interest" description="Disordered" evidence="1">
    <location>
        <begin position="428"/>
        <end position="570"/>
    </location>
</feature>
<dbReference type="OrthoDB" id="2529081at2759"/>